<keyword evidence="3" id="KW-1185">Reference proteome</keyword>
<dbReference type="Proteomes" id="UP000796761">
    <property type="component" value="Unassembled WGS sequence"/>
</dbReference>
<organism evidence="2 3">
    <name type="scientific">Zosterops borbonicus</name>
    <dbReference type="NCBI Taxonomy" id="364589"/>
    <lineage>
        <taxon>Eukaryota</taxon>
        <taxon>Metazoa</taxon>
        <taxon>Chordata</taxon>
        <taxon>Craniata</taxon>
        <taxon>Vertebrata</taxon>
        <taxon>Euteleostomi</taxon>
        <taxon>Archelosauria</taxon>
        <taxon>Archosauria</taxon>
        <taxon>Dinosauria</taxon>
        <taxon>Saurischia</taxon>
        <taxon>Theropoda</taxon>
        <taxon>Coelurosauria</taxon>
        <taxon>Aves</taxon>
        <taxon>Neognathae</taxon>
        <taxon>Neoaves</taxon>
        <taxon>Telluraves</taxon>
        <taxon>Australaves</taxon>
        <taxon>Passeriformes</taxon>
        <taxon>Sylvioidea</taxon>
        <taxon>Zosteropidae</taxon>
        <taxon>Zosterops</taxon>
    </lineage>
</organism>
<evidence type="ECO:0000256" key="1">
    <source>
        <dbReference type="SAM" id="MobiDB-lite"/>
    </source>
</evidence>
<dbReference type="AlphaFoldDB" id="A0A8K1LLB8"/>
<feature type="region of interest" description="Disordered" evidence="1">
    <location>
        <begin position="1"/>
        <end position="25"/>
    </location>
</feature>
<accession>A0A8K1LLB8</accession>
<name>A0A8K1LLB8_9PASS</name>
<dbReference type="EMBL" id="SWJQ01000229">
    <property type="protein sequence ID" value="TRZ18199.1"/>
    <property type="molecule type" value="Genomic_DNA"/>
</dbReference>
<proteinExistence type="predicted"/>
<comment type="caution">
    <text evidence="2">The sequence shown here is derived from an EMBL/GenBank/DDBJ whole genome shotgun (WGS) entry which is preliminary data.</text>
</comment>
<reference evidence="2" key="1">
    <citation type="submission" date="2019-04" db="EMBL/GenBank/DDBJ databases">
        <title>Genome assembly of Zosterops borbonicus 15179.</title>
        <authorList>
            <person name="Leroy T."/>
            <person name="Anselmetti Y."/>
            <person name="Tilak M.-K."/>
            <person name="Nabholz B."/>
        </authorList>
    </citation>
    <scope>NUCLEOTIDE SEQUENCE</scope>
    <source>
        <strain evidence="2">HGM_15179</strain>
        <tissue evidence="2">Muscle</tissue>
    </source>
</reference>
<gene>
    <name evidence="2" type="ORF">HGM15179_008865</name>
</gene>
<protein>
    <submittedName>
        <fullName evidence="2">Uncharacterized protein</fullName>
    </submittedName>
</protein>
<sequence>MPVSSRLLAKAEPTGSGGVISGITHLGDRQELHNRNFSQREKRGEEKAAALQTLRMATSPKAIICAYG</sequence>
<evidence type="ECO:0000313" key="2">
    <source>
        <dbReference type="EMBL" id="TRZ18199.1"/>
    </source>
</evidence>
<evidence type="ECO:0000313" key="3">
    <source>
        <dbReference type="Proteomes" id="UP000796761"/>
    </source>
</evidence>